<organism evidence="1 2">
    <name type="scientific">Rhizobium laguerreae</name>
    <dbReference type="NCBI Taxonomy" id="1076926"/>
    <lineage>
        <taxon>Bacteria</taxon>
        <taxon>Pseudomonadati</taxon>
        <taxon>Pseudomonadota</taxon>
        <taxon>Alphaproteobacteria</taxon>
        <taxon>Hyphomicrobiales</taxon>
        <taxon>Rhizobiaceae</taxon>
        <taxon>Rhizobium/Agrobacterium group</taxon>
        <taxon>Rhizobium</taxon>
    </lineage>
</organism>
<protein>
    <submittedName>
        <fullName evidence="1">Uncharacterized protein</fullName>
    </submittedName>
</protein>
<dbReference type="AlphaFoldDB" id="A0A7Y2R7B8"/>
<gene>
    <name evidence="1" type="ORF">HLI17_20260</name>
</gene>
<proteinExistence type="predicted"/>
<dbReference type="EMBL" id="JABEQY010000017">
    <property type="protein sequence ID" value="NNH65591.1"/>
    <property type="molecule type" value="Genomic_DNA"/>
</dbReference>
<name>A0A7Y2R7B8_9HYPH</name>
<dbReference type="Gene3D" id="3.40.630.100">
    <property type="entry name" value="Poly-gamma-glutamate hydrolase, zinc-binding motif"/>
    <property type="match status" value="1"/>
</dbReference>
<comment type="caution">
    <text evidence="1">The sequence shown here is derived from an EMBL/GenBank/DDBJ whole genome shotgun (WGS) entry which is preliminary data.</text>
</comment>
<dbReference type="InterPro" id="IPR008585">
    <property type="entry name" value="Gamma_PGA_hydro"/>
</dbReference>
<reference evidence="1 2" key="1">
    <citation type="submission" date="2020-04" db="EMBL/GenBank/DDBJ databases">
        <title>Rhizobium bacterial biofertilizers improve the content of phenolic compounds of Lactuca sativa L. under non-saline and saline-stress conditions.</title>
        <authorList>
            <person name="Ayuso-Calles M."/>
            <person name="Garcia-Estevez I."/>
            <person name="Jimenez-Gomez A."/>
            <person name="Flores-Felix J.D."/>
            <person name="Escribano-Bailon M."/>
            <person name="Rivas R."/>
        </authorList>
    </citation>
    <scope>NUCLEOTIDE SEQUENCE [LARGE SCALE GENOMIC DNA]</scope>
    <source>
        <strain evidence="1 2">GPTR02</strain>
    </source>
</reference>
<dbReference type="InterPro" id="IPR038128">
    <property type="entry name" value="Gamma_PGA_hydro_sf"/>
</dbReference>
<dbReference type="Pfam" id="PF05908">
    <property type="entry name" value="Gamma_PGA_hydro"/>
    <property type="match status" value="1"/>
</dbReference>
<evidence type="ECO:0000313" key="1">
    <source>
        <dbReference type="EMBL" id="NNH65591.1"/>
    </source>
</evidence>
<dbReference type="Proteomes" id="UP000530654">
    <property type="component" value="Unassembled WGS sequence"/>
</dbReference>
<evidence type="ECO:0000313" key="2">
    <source>
        <dbReference type="Proteomes" id="UP000530654"/>
    </source>
</evidence>
<sequence>MKSPSAIDGEDFSLLFIRRLSPAEHHRELHVISDRFDEPRALALVEACKTVLGVHGRADDADADDAWFGGLNLQHVTGSSPR</sequence>
<accession>A0A7Y2R7B8</accession>